<feature type="transmembrane region" description="Helical" evidence="1">
    <location>
        <begin position="6"/>
        <end position="25"/>
    </location>
</feature>
<sequence length="130" mass="14434">MPAAVFVFPPRYFICLMAFFIAVFVENAFRWNSLSALFANLTAPMRTYPLSMDKSSIMRSMNLSSRSQLSYEPSAGLLSRILPELSTTTTMSAWKLTHSDFTADVEVNKKQPATKAQSIAPDVLMLTAAI</sequence>
<dbReference type="AlphaFoldDB" id="A0AAD9KQP2"/>
<gene>
    <name evidence="2" type="ORF">NP493_752g00013</name>
</gene>
<name>A0AAD9KQP2_RIDPI</name>
<evidence type="ECO:0000313" key="3">
    <source>
        <dbReference type="Proteomes" id="UP001209878"/>
    </source>
</evidence>
<keyword evidence="1" id="KW-1133">Transmembrane helix</keyword>
<protein>
    <submittedName>
        <fullName evidence="2">Uncharacterized protein</fullName>
    </submittedName>
</protein>
<dbReference type="Proteomes" id="UP001209878">
    <property type="component" value="Unassembled WGS sequence"/>
</dbReference>
<accession>A0AAD9KQP2</accession>
<proteinExistence type="predicted"/>
<dbReference type="EMBL" id="JAODUO010000752">
    <property type="protein sequence ID" value="KAK2175080.1"/>
    <property type="molecule type" value="Genomic_DNA"/>
</dbReference>
<keyword evidence="1" id="KW-0812">Transmembrane</keyword>
<keyword evidence="1" id="KW-0472">Membrane</keyword>
<evidence type="ECO:0000313" key="2">
    <source>
        <dbReference type="EMBL" id="KAK2175080.1"/>
    </source>
</evidence>
<reference evidence="2" key="1">
    <citation type="journal article" date="2023" name="Mol. Biol. Evol.">
        <title>Third-Generation Sequencing Reveals the Adaptive Role of the Epigenome in Three Deep-Sea Polychaetes.</title>
        <authorList>
            <person name="Perez M."/>
            <person name="Aroh O."/>
            <person name="Sun Y."/>
            <person name="Lan Y."/>
            <person name="Juniper S.K."/>
            <person name="Young C.R."/>
            <person name="Angers B."/>
            <person name="Qian P.Y."/>
        </authorList>
    </citation>
    <scope>NUCLEOTIDE SEQUENCE</scope>
    <source>
        <strain evidence="2">R07B-5</strain>
    </source>
</reference>
<organism evidence="2 3">
    <name type="scientific">Ridgeia piscesae</name>
    <name type="common">Tubeworm</name>
    <dbReference type="NCBI Taxonomy" id="27915"/>
    <lineage>
        <taxon>Eukaryota</taxon>
        <taxon>Metazoa</taxon>
        <taxon>Spiralia</taxon>
        <taxon>Lophotrochozoa</taxon>
        <taxon>Annelida</taxon>
        <taxon>Polychaeta</taxon>
        <taxon>Sedentaria</taxon>
        <taxon>Canalipalpata</taxon>
        <taxon>Sabellida</taxon>
        <taxon>Siboglinidae</taxon>
        <taxon>Ridgeia</taxon>
    </lineage>
</organism>
<comment type="caution">
    <text evidence="2">The sequence shown here is derived from an EMBL/GenBank/DDBJ whole genome shotgun (WGS) entry which is preliminary data.</text>
</comment>
<evidence type="ECO:0000256" key="1">
    <source>
        <dbReference type="SAM" id="Phobius"/>
    </source>
</evidence>
<keyword evidence="3" id="KW-1185">Reference proteome</keyword>